<organism evidence="1 2">
    <name type="scientific">Kinneretia aquatilis</name>
    <dbReference type="NCBI Taxonomy" id="2070761"/>
    <lineage>
        <taxon>Bacteria</taxon>
        <taxon>Pseudomonadati</taxon>
        <taxon>Pseudomonadota</taxon>
        <taxon>Betaproteobacteria</taxon>
        <taxon>Burkholderiales</taxon>
        <taxon>Sphaerotilaceae</taxon>
        <taxon>Roseateles</taxon>
    </lineage>
</organism>
<gene>
    <name evidence="1" type="ORF">C1O66_14250</name>
</gene>
<evidence type="ECO:0000313" key="2">
    <source>
        <dbReference type="Proteomes" id="UP000235916"/>
    </source>
</evidence>
<proteinExistence type="predicted"/>
<dbReference type="Proteomes" id="UP000235916">
    <property type="component" value="Unassembled WGS sequence"/>
</dbReference>
<name>A0A2N8KYQ3_9BURK</name>
<keyword evidence="2" id="KW-1185">Reference proteome</keyword>
<reference evidence="1 2" key="1">
    <citation type="submission" date="2018-01" db="EMBL/GenBank/DDBJ databases">
        <title>Draft genome sequence of Paucibacter aquatile CR182 isolated from freshwater of the Nakdong River.</title>
        <authorList>
            <person name="Choi A."/>
            <person name="Chung E.J."/>
        </authorList>
    </citation>
    <scope>NUCLEOTIDE SEQUENCE [LARGE SCALE GENOMIC DNA]</scope>
    <source>
        <strain evidence="1 2">CR182</strain>
    </source>
</reference>
<comment type="caution">
    <text evidence="1">The sequence shown here is derived from an EMBL/GenBank/DDBJ whole genome shotgun (WGS) entry which is preliminary data.</text>
</comment>
<dbReference type="EMBL" id="POSP01000003">
    <property type="protein sequence ID" value="PND38571.1"/>
    <property type="molecule type" value="Genomic_DNA"/>
</dbReference>
<accession>A0A2N8KYQ3</accession>
<protein>
    <submittedName>
        <fullName evidence="1">Uncharacterized protein</fullName>
    </submittedName>
</protein>
<sequence>MKESQSTMTTLTLTFNGAPRQARQALGELLLRFKSAYFVERSSTEFLVTADEATASELARQAQWSSALATGTVSGQRAH</sequence>
<evidence type="ECO:0000313" key="1">
    <source>
        <dbReference type="EMBL" id="PND38571.1"/>
    </source>
</evidence>
<dbReference type="AlphaFoldDB" id="A0A2N8KYQ3"/>